<dbReference type="EMBL" id="OU963867">
    <property type="protein sequence ID" value="CAH0391774.1"/>
    <property type="molecule type" value="Genomic_DNA"/>
</dbReference>
<evidence type="ECO:0000256" key="2">
    <source>
        <dbReference type="ARBA" id="ARBA00010663"/>
    </source>
</evidence>
<evidence type="ECO:0000256" key="7">
    <source>
        <dbReference type="ARBA" id="ARBA00023136"/>
    </source>
</evidence>
<evidence type="ECO:0000256" key="11">
    <source>
        <dbReference type="SAM" id="Phobius"/>
    </source>
</evidence>
<comment type="subcellular location">
    <subcellularLocation>
        <location evidence="1">Cell membrane</location>
        <topology evidence="1">Multi-pass membrane protein</topology>
    </subcellularLocation>
</comment>
<evidence type="ECO:0000256" key="4">
    <source>
        <dbReference type="ARBA" id="ARBA00022692"/>
    </source>
</evidence>
<keyword evidence="6" id="KW-0297">G-protein coupled receptor</keyword>
<comment type="similarity">
    <text evidence="2">Belongs to the G-protein coupled receptor 1 family.</text>
</comment>
<feature type="transmembrane region" description="Helical" evidence="11">
    <location>
        <begin position="382"/>
        <end position="400"/>
    </location>
</feature>
<feature type="transmembrane region" description="Helical" evidence="11">
    <location>
        <begin position="32"/>
        <end position="53"/>
    </location>
</feature>
<feature type="domain" description="G-protein coupled receptors family 1 profile" evidence="12">
    <location>
        <begin position="44"/>
        <end position="440"/>
    </location>
</feature>
<feature type="compositionally biased region" description="Polar residues" evidence="10">
    <location>
        <begin position="604"/>
        <end position="614"/>
    </location>
</feature>
<dbReference type="Gene3D" id="1.20.1070.10">
    <property type="entry name" value="Rhodopsin 7-helix transmembrane proteins"/>
    <property type="match status" value="2"/>
</dbReference>
<keyword evidence="14" id="KW-1185">Reference proteome</keyword>
<accession>A0A9P0AI55</accession>
<feature type="transmembrane region" description="Helical" evidence="11">
    <location>
        <begin position="65"/>
        <end position="85"/>
    </location>
</feature>
<protein>
    <recommendedName>
        <fullName evidence="12">G-protein coupled receptors family 1 profile domain-containing protein</fullName>
    </recommendedName>
</protein>
<evidence type="ECO:0000256" key="5">
    <source>
        <dbReference type="ARBA" id="ARBA00022989"/>
    </source>
</evidence>
<dbReference type="InterPro" id="IPR000276">
    <property type="entry name" value="GPCR_Rhodpsn"/>
</dbReference>
<dbReference type="InterPro" id="IPR017452">
    <property type="entry name" value="GPCR_Rhodpsn_7TM"/>
</dbReference>
<feature type="region of interest" description="Disordered" evidence="10">
    <location>
        <begin position="591"/>
        <end position="624"/>
    </location>
</feature>
<evidence type="ECO:0000256" key="3">
    <source>
        <dbReference type="ARBA" id="ARBA00022475"/>
    </source>
</evidence>
<dbReference type="Pfam" id="PF00001">
    <property type="entry name" value="7tm_1"/>
    <property type="match status" value="1"/>
</dbReference>
<dbReference type="CDD" id="cd00637">
    <property type="entry name" value="7tm_classA_rhodopsin-like"/>
    <property type="match status" value="1"/>
</dbReference>
<evidence type="ECO:0000256" key="1">
    <source>
        <dbReference type="ARBA" id="ARBA00004651"/>
    </source>
</evidence>
<evidence type="ECO:0000256" key="6">
    <source>
        <dbReference type="ARBA" id="ARBA00023040"/>
    </source>
</evidence>
<keyword evidence="4 11" id="KW-0812">Transmembrane</keyword>
<dbReference type="GO" id="GO:0004930">
    <property type="term" value="F:G protein-coupled receptor activity"/>
    <property type="evidence" value="ECO:0007669"/>
    <property type="project" value="UniProtKB-KW"/>
</dbReference>
<keyword evidence="8" id="KW-0675">Receptor</keyword>
<dbReference type="PRINTS" id="PR00237">
    <property type="entry name" value="GPCRRHODOPSN"/>
</dbReference>
<sequence>MSLSMNKTKSVGWLAISRFKLRMASGEDHLNILLIIIFIVATTSNSLLLLVFYRRPSLRTLSNRFVINLLITNLVSCWTLLPLILVDNIWSSEQHQLATILQDGADGANPGALYASIMCYVNQGISTGLCAASILSILLIGIDQYLAVVDPLRYHSRINQSRSGWMIAVVWLVSFLLGLLGSLIQNNKATFNVCAARPVVADPGYIDTVKALFSVIYFLCIFLVPFVSICIIYISIYTAALRNSQRARKNGSSSGYFTPPLVMNQITTSSSDNSLNTCAKDTNQLIKAASNPSFAPGQLAKANAAAAGGQDSELSEVTVPILQKQSSVESNIINFTAPPTKPELVHSSTRSSLKSTSSSLVSTLKYRISNASLFRYREESRAARISVLVIIMSLICWLPFNLILLVNSSLFKFSYQIPHYLFILSLVSLVLSAIISPLLFAHRNRRIHNELLKICLVKRSNNFYKKCNNRHKKINKSNFKLKTNYSQTALEIFNNHLDNSNISEHSQLSNSNCNKSCSPDENSNRSNKMSFDLTNYLNNFKNKFDFNHKRDSIILDSDNFKIYEEKLLPSSNVNSHFIQIPEVALDIDTSRSSFSSGGSGSSSAYRTLSTTSMSDIVEDEPHSP</sequence>
<feature type="transmembrane region" description="Helical" evidence="11">
    <location>
        <begin position="120"/>
        <end position="142"/>
    </location>
</feature>
<dbReference type="SUPFAM" id="SSF81321">
    <property type="entry name" value="Family A G protein-coupled receptor-like"/>
    <property type="match status" value="1"/>
</dbReference>
<dbReference type="PROSITE" id="PS50262">
    <property type="entry name" value="G_PROTEIN_RECEP_F1_2"/>
    <property type="match status" value="1"/>
</dbReference>
<dbReference type="Proteomes" id="UP001152759">
    <property type="component" value="Chromosome 6"/>
</dbReference>
<feature type="transmembrane region" description="Helical" evidence="11">
    <location>
        <begin position="163"/>
        <end position="184"/>
    </location>
</feature>
<evidence type="ECO:0000256" key="8">
    <source>
        <dbReference type="ARBA" id="ARBA00023170"/>
    </source>
</evidence>
<organism evidence="13 14">
    <name type="scientific">Bemisia tabaci</name>
    <name type="common">Sweetpotato whitefly</name>
    <name type="synonym">Aleurodes tabaci</name>
    <dbReference type="NCBI Taxonomy" id="7038"/>
    <lineage>
        <taxon>Eukaryota</taxon>
        <taxon>Metazoa</taxon>
        <taxon>Ecdysozoa</taxon>
        <taxon>Arthropoda</taxon>
        <taxon>Hexapoda</taxon>
        <taxon>Insecta</taxon>
        <taxon>Pterygota</taxon>
        <taxon>Neoptera</taxon>
        <taxon>Paraneoptera</taxon>
        <taxon>Hemiptera</taxon>
        <taxon>Sternorrhyncha</taxon>
        <taxon>Aleyrodoidea</taxon>
        <taxon>Aleyrodidae</taxon>
        <taxon>Aleyrodinae</taxon>
        <taxon>Bemisia</taxon>
    </lineage>
</organism>
<dbReference type="AlphaFoldDB" id="A0A9P0AI55"/>
<feature type="transmembrane region" description="Helical" evidence="11">
    <location>
        <begin position="215"/>
        <end position="240"/>
    </location>
</feature>
<evidence type="ECO:0000256" key="10">
    <source>
        <dbReference type="SAM" id="MobiDB-lite"/>
    </source>
</evidence>
<keyword evidence="7 11" id="KW-0472">Membrane</keyword>
<dbReference type="GO" id="GO:0005886">
    <property type="term" value="C:plasma membrane"/>
    <property type="evidence" value="ECO:0007669"/>
    <property type="project" value="UniProtKB-SubCell"/>
</dbReference>
<feature type="transmembrane region" description="Helical" evidence="11">
    <location>
        <begin position="420"/>
        <end position="441"/>
    </location>
</feature>
<dbReference type="PANTHER" id="PTHR22752">
    <property type="entry name" value="G PROTEIN-COUPLED RECEPTOR"/>
    <property type="match status" value="1"/>
</dbReference>
<gene>
    <name evidence="13" type="ORF">BEMITA_LOCUS10360</name>
</gene>
<evidence type="ECO:0000313" key="13">
    <source>
        <dbReference type="EMBL" id="CAH0391774.1"/>
    </source>
</evidence>
<dbReference type="PANTHER" id="PTHR22752:SF1">
    <property type="entry name" value="G-PROTEIN COUPLED RECEPTOR 176"/>
    <property type="match status" value="1"/>
</dbReference>
<proteinExistence type="inferred from homology"/>
<evidence type="ECO:0000313" key="14">
    <source>
        <dbReference type="Proteomes" id="UP001152759"/>
    </source>
</evidence>
<reference evidence="13" key="1">
    <citation type="submission" date="2021-12" db="EMBL/GenBank/DDBJ databases">
        <authorList>
            <person name="King R."/>
        </authorList>
    </citation>
    <scope>NUCLEOTIDE SEQUENCE</scope>
</reference>
<keyword evidence="5 11" id="KW-1133">Transmembrane helix</keyword>
<keyword evidence="9" id="KW-0807">Transducer</keyword>
<name>A0A9P0AI55_BEMTA</name>
<evidence type="ECO:0000259" key="12">
    <source>
        <dbReference type="PROSITE" id="PS50262"/>
    </source>
</evidence>
<evidence type="ECO:0000256" key="9">
    <source>
        <dbReference type="ARBA" id="ARBA00023224"/>
    </source>
</evidence>
<keyword evidence="3" id="KW-1003">Cell membrane</keyword>